<sequence length="282" mass="28385">MTVQTRDALDLADAYILSRVSAGGIGKGGNIDINAATLSLIDGAQLQTRTSEASGNQPAGRGDAGNVNVNVTGIVDIAGEKNGFPSGIRSQVNTGTVGNGGNITIDSGSFSLRDRAYLEASTFGQGNAGNVTVLAQDAVSLADSSIFSTVESGGVGKGGNIDINAATLSLIDGATLQTATRRASATAPAGQGDAGNVNVNITGIVDIAGEKNVTPSGIFSFVDTGTVGNGGNITINSGSFSLRDQTQLEATRWGTNTKGEIVLTANASTGTPHRNWQQSPVT</sequence>
<keyword evidence="2" id="KW-1185">Reference proteome</keyword>
<evidence type="ECO:0000313" key="1">
    <source>
        <dbReference type="EMBL" id="AUB42438.1"/>
    </source>
</evidence>
<accession>A0A2K8T3Z2</accession>
<name>A0A2K8T3Z2_9NOSO</name>
<gene>
    <name evidence="1" type="ORF">COO91_08566</name>
</gene>
<dbReference type="InterPro" id="IPR012334">
    <property type="entry name" value="Pectin_lyas_fold"/>
</dbReference>
<dbReference type="Gene3D" id="2.160.20.10">
    <property type="entry name" value="Single-stranded right-handed beta-helix, Pectin lyase-like"/>
    <property type="match status" value="1"/>
</dbReference>
<dbReference type="InterPro" id="IPR011050">
    <property type="entry name" value="Pectin_lyase_fold/virulence"/>
</dbReference>
<dbReference type="Proteomes" id="UP000232003">
    <property type="component" value="Chromosome"/>
</dbReference>
<dbReference type="AlphaFoldDB" id="A0A2K8T3Z2"/>
<dbReference type="KEGG" id="nfl:COO91_08566"/>
<dbReference type="EMBL" id="CP024785">
    <property type="protein sequence ID" value="AUB42438.1"/>
    <property type="molecule type" value="Genomic_DNA"/>
</dbReference>
<organism evidence="1 2">
    <name type="scientific">Nostoc flagelliforme CCNUN1</name>
    <dbReference type="NCBI Taxonomy" id="2038116"/>
    <lineage>
        <taxon>Bacteria</taxon>
        <taxon>Bacillati</taxon>
        <taxon>Cyanobacteriota</taxon>
        <taxon>Cyanophyceae</taxon>
        <taxon>Nostocales</taxon>
        <taxon>Nostocaceae</taxon>
        <taxon>Nostoc</taxon>
    </lineage>
</organism>
<dbReference type="SUPFAM" id="SSF51126">
    <property type="entry name" value="Pectin lyase-like"/>
    <property type="match status" value="1"/>
</dbReference>
<reference evidence="1 2" key="1">
    <citation type="submission" date="2017-11" db="EMBL/GenBank/DDBJ databases">
        <title>Complete genome of a free-living desiccation-tolerant cyanobacterium and its photosynthetic adaptation to extreme terrestrial habitat.</title>
        <authorList>
            <person name="Shang J."/>
        </authorList>
    </citation>
    <scope>NUCLEOTIDE SEQUENCE [LARGE SCALE GENOMIC DNA]</scope>
    <source>
        <strain evidence="1 2">CCNUN1</strain>
    </source>
</reference>
<proteinExistence type="predicted"/>
<protein>
    <submittedName>
        <fullName evidence="1">Large exoprotein involved in heme utilization or adhesion</fullName>
    </submittedName>
</protein>
<evidence type="ECO:0000313" key="2">
    <source>
        <dbReference type="Proteomes" id="UP000232003"/>
    </source>
</evidence>